<dbReference type="InterPro" id="IPR011278">
    <property type="entry name" value="2-MeCitrate/Citrate_synth_II"/>
</dbReference>
<evidence type="ECO:0000256" key="7">
    <source>
        <dbReference type="RuleBase" id="RU003406"/>
    </source>
</evidence>
<sequence length="382" mass="42407">MTEQTSPDTIYKGLDGVIADYTAISKVNPESNSLLYRGYPVQQLAAQLSFEEVALLLWTGELPSQEQKEEFIALERAHRALDPRVKSAIDLLPLDAHPMDVARTAVSVLGANHPQSGDSSPEVELRKAQELFAAFPAVVAYDQRRRRKQEVVEPREDLDYSQNFLWMTFGEEAPEEVVDAFRVSMVLYAEHSFNASTFTARVVTSTLADLHSGVTAAIGALKGPLHGGANEAVMHTFEEIGIDKAETREEAAARAKAWMEEALAEKRKVMGFGHRVYKSGDSRVPTMKQALDAMVEYYGRGELMGLYDGLETAMAEAKNILPNLDYPAGPTYHLMGFDTEMFTPLFIAARITGWTAHIQEQRADNSLIRPLSAYNGPDERHL</sequence>
<protein>
    <recommendedName>
        <fullName evidence="6">Citrate synthase</fullName>
    </recommendedName>
</protein>
<dbReference type="InterPro" id="IPR019810">
    <property type="entry name" value="Citrate_synthase_AS"/>
</dbReference>
<keyword evidence="9" id="KW-1185">Reference proteome</keyword>
<keyword evidence="3" id="KW-0816">Tricarboxylic acid cycle</keyword>
<dbReference type="InterPro" id="IPR016143">
    <property type="entry name" value="Citrate_synth-like_sm_a-sub"/>
</dbReference>
<name>A0ABR9J307_9MICC</name>
<accession>A0ABR9J307</accession>
<evidence type="ECO:0000256" key="5">
    <source>
        <dbReference type="ARBA" id="ARBA00049288"/>
    </source>
</evidence>
<evidence type="ECO:0000256" key="3">
    <source>
        <dbReference type="ARBA" id="ARBA00022532"/>
    </source>
</evidence>
<proteinExistence type="inferred from homology"/>
<evidence type="ECO:0000256" key="4">
    <source>
        <dbReference type="ARBA" id="ARBA00022679"/>
    </source>
</evidence>
<comment type="caution">
    <text evidence="8">The sequence shown here is derived from an EMBL/GenBank/DDBJ whole genome shotgun (WGS) entry which is preliminary data.</text>
</comment>
<dbReference type="InterPro" id="IPR002020">
    <property type="entry name" value="Citrate_synthase"/>
</dbReference>
<dbReference type="SUPFAM" id="SSF48256">
    <property type="entry name" value="Citrate synthase"/>
    <property type="match status" value="1"/>
</dbReference>
<dbReference type="InterPro" id="IPR016142">
    <property type="entry name" value="Citrate_synth-like_lrg_a-sub"/>
</dbReference>
<dbReference type="InterPro" id="IPR036969">
    <property type="entry name" value="Citrate_synthase_sf"/>
</dbReference>
<comment type="catalytic activity">
    <reaction evidence="5">
        <text>oxaloacetate + acetyl-CoA + H2O = citrate + CoA + H(+)</text>
        <dbReference type="Rhea" id="RHEA:16845"/>
        <dbReference type="ChEBI" id="CHEBI:15377"/>
        <dbReference type="ChEBI" id="CHEBI:15378"/>
        <dbReference type="ChEBI" id="CHEBI:16452"/>
        <dbReference type="ChEBI" id="CHEBI:16947"/>
        <dbReference type="ChEBI" id="CHEBI:57287"/>
        <dbReference type="ChEBI" id="CHEBI:57288"/>
        <dbReference type="EC" id="2.3.3.16"/>
    </reaction>
</comment>
<reference evidence="8 9" key="1">
    <citation type="submission" date="2020-10" db="EMBL/GenBank/DDBJ databases">
        <title>Sequencing the genomes of 1000 actinobacteria strains.</title>
        <authorList>
            <person name="Klenk H.-P."/>
        </authorList>
    </citation>
    <scope>NUCLEOTIDE SEQUENCE [LARGE SCALE GENOMIC DNA]</scope>
    <source>
        <strain evidence="8 9">DSM 15474</strain>
    </source>
</reference>
<dbReference type="NCBIfam" id="TIGR01800">
    <property type="entry name" value="cit_synth_II"/>
    <property type="match status" value="1"/>
</dbReference>
<dbReference type="EMBL" id="JADBEE010000001">
    <property type="protein sequence ID" value="MBE1513254.1"/>
    <property type="molecule type" value="Genomic_DNA"/>
</dbReference>
<dbReference type="PROSITE" id="PS00480">
    <property type="entry name" value="CITRATE_SYNTHASE"/>
    <property type="match status" value="1"/>
</dbReference>
<evidence type="ECO:0000256" key="2">
    <source>
        <dbReference type="ARBA" id="ARBA00010566"/>
    </source>
</evidence>
<evidence type="ECO:0000256" key="6">
    <source>
        <dbReference type="PIRNR" id="PIRNR001369"/>
    </source>
</evidence>
<dbReference type="PANTHER" id="PTHR11739">
    <property type="entry name" value="CITRATE SYNTHASE"/>
    <property type="match status" value="1"/>
</dbReference>
<evidence type="ECO:0000313" key="9">
    <source>
        <dbReference type="Proteomes" id="UP000636579"/>
    </source>
</evidence>
<organism evidence="8 9">
    <name type="scientific">Nesterenkonia halotolerans</name>
    <dbReference type="NCBI Taxonomy" id="225325"/>
    <lineage>
        <taxon>Bacteria</taxon>
        <taxon>Bacillati</taxon>
        <taxon>Actinomycetota</taxon>
        <taxon>Actinomycetes</taxon>
        <taxon>Micrococcales</taxon>
        <taxon>Micrococcaceae</taxon>
        <taxon>Nesterenkonia</taxon>
    </lineage>
</organism>
<dbReference type="Gene3D" id="1.10.230.10">
    <property type="entry name" value="Cytochrome P450-Terp, domain 2"/>
    <property type="match status" value="1"/>
</dbReference>
<dbReference type="Pfam" id="PF00285">
    <property type="entry name" value="Citrate_synt"/>
    <property type="match status" value="1"/>
</dbReference>
<dbReference type="RefSeq" id="WP_192590173.1">
    <property type="nucleotide sequence ID" value="NZ_JADBEE010000001.1"/>
</dbReference>
<comment type="similarity">
    <text evidence="2 6 7">Belongs to the citrate synthase family.</text>
</comment>
<evidence type="ECO:0000313" key="8">
    <source>
        <dbReference type="EMBL" id="MBE1513254.1"/>
    </source>
</evidence>
<dbReference type="PRINTS" id="PR00143">
    <property type="entry name" value="CITRTSNTHASE"/>
</dbReference>
<keyword evidence="4 6" id="KW-0808">Transferase</keyword>
<dbReference type="PANTHER" id="PTHR11739:SF4">
    <property type="entry name" value="CITRATE SYNTHASE, PEROXISOMAL"/>
    <property type="match status" value="1"/>
</dbReference>
<gene>
    <name evidence="8" type="ORF">H4W26_000009</name>
</gene>
<dbReference type="NCBIfam" id="NF010636">
    <property type="entry name" value="PRK14033.1"/>
    <property type="match status" value="1"/>
</dbReference>
<dbReference type="GO" id="GO:0036440">
    <property type="term" value="F:citrate synthase activity"/>
    <property type="evidence" value="ECO:0007669"/>
    <property type="project" value="UniProtKB-EC"/>
</dbReference>
<dbReference type="PIRSF" id="PIRSF001369">
    <property type="entry name" value="Citrate_synth"/>
    <property type="match status" value="1"/>
</dbReference>
<dbReference type="Gene3D" id="1.10.580.10">
    <property type="entry name" value="Citrate Synthase, domain 1"/>
    <property type="match status" value="1"/>
</dbReference>
<evidence type="ECO:0000256" key="1">
    <source>
        <dbReference type="ARBA" id="ARBA00005163"/>
    </source>
</evidence>
<keyword evidence="8" id="KW-0012">Acyltransferase</keyword>
<dbReference type="Proteomes" id="UP000636579">
    <property type="component" value="Unassembled WGS sequence"/>
</dbReference>
<dbReference type="InterPro" id="IPR024176">
    <property type="entry name" value="Citrate_synthase_bac-typ"/>
</dbReference>
<comment type="pathway">
    <text evidence="1">Carbohydrate metabolism; tricarboxylic acid cycle.</text>
</comment>